<accession>A0A1B8YKN6</accession>
<comment type="caution">
    <text evidence="1">The sequence shown here is derived from an EMBL/GenBank/DDBJ whole genome shotgun (WGS) entry which is preliminary data.</text>
</comment>
<protein>
    <submittedName>
        <fullName evidence="1">Uncharacterized protein</fullName>
    </submittedName>
</protein>
<reference evidence="2" key="1">
    <citation type="submission" date="2015-11" db="EMBL/GenBank/DDBJ databases">
        <authorList>
            <person name="Tobias N.J."/>
            <person name="Mishra B."/>
            <person name="Gupta D.K."/>
            <person name="Thines M."/>
            <person name="Stinear T.P."/>
            <person name="Bode H.B."/>
        </authorList>
    </citation>
    <scope>NUCLEOTIDE SEQUENCE [LARGE SCALE GENOMIC DNA]</scope>
    <source>
        <strain evidence="2">PB45.5</strain>
    </source>
</reference>
<dbReference type="Proteomes" id="UP000092665">
    <property type="component" value="Unassembled WGS sequence"/>
</dbReference>
<name>A0A1B8YKN6_9GAMM</name>
<gene>
    <name evidence="1" type="ORF">Phpb_01198</name>
</gene>
<keyword evidence="2" id="KW-1185">Reference proteome</keyword>
<evidence type="ECO:0000313" key="2">
    <source>
        <dbReference type="Proteomes" id="UP000092665"/>
    </source>
</evidence>
<sequence length="52" mass="5017">MVGIPAQGGDILLLAVFVPDNQGAVADGGMGGALGVAFPVSAAQGIGRHITE</sequence>
<organism evidence="1 2">
    <name type="scientific">Photorhabdus namnaonensis</name>
    <dbReference type="NCBI Taxonomy" id="1851568"/>
    <lineage>
        <taxon>Bacteria</taxon>
        <taxon>Pseudomonadati</taxon>
        <taxon>Pseudomonadota</taxon>
        <taxon>Gammaproteobacteria</taxon>
        <taxon>Enterobacterales</taxon>
        <taxon>Morganellaceae</taxon>
        <taxon>Photorhabdus</taxon>
    </lineage>
</organism>
<proteinExistence type="predicted"/>
<evidence type="ECO:0000313" key="1">
    <source>
        <dbReference type="EMBL" id="OCA55715.1"/>
    </source>
</evidence>
<dbReference type="EMBL" id="LOIC01000025">
    <property type="protein sequence ID" value="OCA55715.1"/>
    <property type="molecule type" value="Genomic_DNA"/>
</dbReference>
<dbReference type="AlphaFoldDB" id="A0A1B8YKN6"/>